<accession>A0A2K4Z9L0</accession>
<dbReference type="EMBL" id="AL009126">
    <property type="protein sequence ID" value="SOX90585.1"/>
    <property type="molecule type" value="Genomic_DNA"/>
</dbReference>
<sequence length="46" mass="5515">MTFLFYSAIQVESRVKNRATRHVTALKIVLKFKNKSIYSFKCYNIR</sequence>
<reference evidence="2 3" key="1">
    <citation type="journal article" date="1997" name="Nature">
        <title>The complete genome sequence of the Gram-positive bacterium Bacillus subtilis.</title>
        <authorList>
            <person name="Kunst F."/>
            <person name="Ogasawara N."/>
            <person name="Moszer I."/>
            <person name="Albertini A.M."/>
            <person name="Alloni G."/>
            <person name="Azevedo V."/>
            <person name="Bertero M.G."/>
            <person name="Bessieres P."/>
            <person name="Bolotin A."/>
            <person name="Borchert S."/>
            <person name="Borriss R."/>
            <person name="Boursier L."/>
            <person name="Brans A."/>
            <person name="Braun M."/>
            <person name="Brignell S.C."/>
            <person name="Bron S."/>
            <person name="Brouillet S."/>
            <person name="Bruschi C.V."/>
            <person name="Caldwell B."/>
            <person name="Capuano V."/>
            <person name="Carter N.M."/>
            <person name="Choi S.K."/>
            <person name="Codani J.J."/>
            <person name="Connerton I.F."/>
            <person name="Cummings N.J."/>
            <person name="Daniel R.A."/>
            <person name="Denizot F."/>
            <person name="Devine K.M."/>
            <person name="Dusterhoft A."/>
            <person name="Ehrlich S.D."/>
            <person name="Emmerson P.T."/>
            <person name="Entian K.D."/>
            <person name="Errington J."/>
            <person name="Fabret C."/>
            <person name="Ferrari E."/>
            <person name="Foulger D."/>
            <person name="Fritz C."/>
            <person name="Fujita M."/>
            <person name="Fujita Y."/>
            <person name="Fuma S."/>
            <person name="Galizzi A."/>
            <person name="Galleron N."/>
            <person name="Ghim S.Y."/>
            <person name="Glaser P."/>
            <person name="Goffeau A."/>
            <person name="Golightly E.J."/>
            <person name="Grandi G."/>
            <person name="Guiseppi G."/>
            <person name="Guy B.J."/>
            <person name="Haga K."/>
            <person name="Haiech J."/>
            <person name="Harwood C.R."/>
            <person name="Henaut A."/>
            <person name="Hilbert H."/>
            <person name="Holsappel S."/>
            <person name="Hosono S."/>
            <person name="Hullo M.F."/>
            <person name="Itaya M."/>
            <person name="Jones L."/>
            <person name="Joris B."/>
            <person name="Karamata D."/>
            <person name="Kasahara Y."/>
            <person name="Klaerr-Blanchard M."/>
            <person name="Klein C."/>
            <person name="Kobayashi Y."/>
            <person name="Koetter P."/>
            <person name="Koningstein G."/>
            <person name="Krogh S."/>
            <person name="Kumano M."/>
            <person name="Kurita K."/>
            <person name="Lapidus A."/>
            <person name="Lardinois S."/>
            <person name="Lauber J."/>
            <person name="Lazarevic V."/>
            <person name="Lee S.M."/>
            <person name="Levine A."/>
            <person name="Liu H."/>
            <person name="Masuda S."/>
            <person name="Mauel C."/>
            <person name="Medigue C."/>
            <person name="Medina N."/>
            <person name="Mellado R.P."/>
            <person name="Mizuno M."/>
            <person name="Moestl D."/>
            <person name="Nakai S."/>
            <person name="Noback M."/>
            <person name="Noone D."/>
            <person name="O'Reilly M."/>
            <person name="Ogawa K."/>
            <person name="Ogiwara A."/>
            <person name="Oudega B."/>
            <person name="Park S.H."/>
            <person name="Parro V."/>
            <person name="Pohl T.M."/>
            <person name="Portetelle D."/>
            <person name="Porwollik S."/>
            <person name="Prescott A.M."/>
            <person name="Presecan E."/>
            <person name="Pujic P."/>
            <person name="Purnelle B."/>
            <person name="Rapoport G."/>
            <person name="Rey M."/>
            <person name="Reynolds S."/>
            <person name="Rieger M."/>
            <person name="Rivolta C."/>
            <person name="Rocha E."/>
            <person name="Roche B."/>
            <person name="Rose M."/>
            <person name="Sadaie Y."/>
            <person name="Sato T."/>
            <person name="Scanlan E."/>
            <person name="Schleich S."/>
            <person name="Schroeter R."/>
            <person name="Scoffone F."/>
            <person name="Sekiguchi J."/>
            <person name="Sekowska A."/>
            <person name="Seror S.J."/>
            <person name="Serror P."/>
            <person name="Shin B.S."/>
            <person name="Soldo B."/>
            <person name="Sorokin A."/>
            <person name="Tacconi E."/>
            <person name="Takagi T."/>
            <person name="Takahashi H."/>
            <person name="Takemaru K."/>
            <person name="Takeuchi M."/>
            <person name="Tamakoshi A."/>
            <person name="Tanaka T."/>
            <person name="Terpstra P."/>
            <person name="Tognoni A."/>
            <person name="Tosato V."/>
            <person name="Uchiyama S."/>
            <person name="Vandenbol M."/>
            <person name="Vannier F."/>
            <person name="Vassarotti A."/>
            <person name="Viari A."/>
            <person name="Wambutt R."/>
            <person name="Wedler E."/>
            <person name="Wedler H."/>
            <person name="Weitzenegger T."/>
            <person name="Winters P."/>
            <person name="Wipat A."/>
            <person name="Yamamoto H."/>
            <person name="Yamane K."/>
            <person name="Yasumoto K."/>
            <person name="Yata K."/>
            <person name="Yoshida K."/>
            <person name="Yoshikawa H.F."/>
            <person name="Zumstein E."/>
            <person name="Yoshikawa H."/>
            <person name="Danchin A."/>
        </authorList>
    </citation>
    <scope>NUCLEOTIDE SEQUENCE [LARGE SCALE GENOMIC DNA]</scope>
    <source>
        <strain evidence="2 3">168</strain>
    </source>
</reference>
<reference evidence="2" key="6">
    <citation type="journal article" date="2018" name="Microb. Biotechnol.">
        <title>Bacillus subtilis, the model Gram-positive bacterium: 20 years of annotation refinement.</title>
        <authorList>
            <person name="Borriss R."/>
            <person name="Danchin A."/>
            <person name="Harwood C.R."/>
            <person name="Medigue C."/>
            <person name="Rocha E.P.C."/>
            <person name="Sekowska A."/>
            <person name="Vallenet D."/>
        </authorList>
    </citation>
    <scope>NUCLEOTIDE SEQUENCE</scope>
    <source>
        <strain evidence="2">168</strain>
    </source>
</reference>
<reference evidence="2" key="5">
    <citation type="submission" date="2013-01" db="EMBL/GenBank/DDBJ databases">
        <authorList>
            <consortium name="AMAbiotics and Genoscope"/>
            <person name="Genoscope - C.E.A."/>
        </authorList>
    </citation>
    <scope>NUCLEOTIDE SEQUENCE</scope>
    <source>
        <strain evidence="2">168</strain>
    </source>
</reference>
<dbReference type="AlphaFoldDB" id="A0A2K4Z9L0"/>
<dbReference type="Proteomes" id="UP000001570">
    <property type="component" value="Chromosome"/>
</dbReference>
<proteinExistence type="predicted"/>
<reference evidence="2" key="3">
    <citation type="submission" date="2009-01" db="EMBL/GenBank/DDBJ databases">
        <authorList>
            <consortium name="Institut Pasteur and Genoscope"/>
            <person name="Genoscope - C.E.A."/>
        </authorList>
    </citation>
    <scope>NUCLEOTIDE SEQUENCE</scope>
    <source>
        <strain evidence="2">168</strain>
    </source>
</reference>
<evidence type="ECO:0000313" key="2">
    <source>
        <dbReference type="EMBL" id="SOX90585.1"/>
    </source>
</evidence>
<reference evidence="2" key="2">
    <citation type="journal article" date="2009" name="Microbiology">
        <title>From a consortium sequence to a unified sequence: the Bacillus subtilis 168 reference genome a decade later.</title>
        <authorList>
            <person name="Barbe V."/>
            <person name="Cruveiller S."/>
            <person name="Kunst F."/>
            <person name="Lenoble P."/>
            <person name="Meurice G."/>
            <person name="Sekowska A."/>
            <person name="Vallenet D."/>
            <person name="Wang T."/>
            <person name="Moszer I."/>
            <person name="Medigue C."/>
            <person name="Danchin A."/>
        </authorList>
    </citation>
    <scope>NUCLEOTIDE SEQUENCE</scope>
    <source>
        <strain evidence="2">168</strain>
    </source>
</reference>
<dbReference type="OrthoDB" id="9866317at2"/>
<reference evidence="2" key="4">
    <citation type="journal article" date="2013" name="Microbiology">
        <title>An updated metabolic view of the Bacillus subtilis 168 genome.</title>
        <authorList>
            <person name="Belda E."/>
            <person name="Sekowska A."/>
            <person name="Le Fevre F."/>
            <person name="Mornico D."/>
            <person name="Morgat A."/>
            <person name="Ouzounis C."/>
            <person name="Vallenet D."/>
            <person name="Medigue C."/>
            <person name="Danchin A."/>
        </authorList>
    </citation>
    <scope>NUCLEOTIDE SEQUENCE</scope>
    <source>
        <strain evidence="2">168</strain>
    </source>
</reference>
<reference evidence="2" key="8">
    <citation type="journal article" date="2023" name="Microb. Biotechnol.">
        <title>A model industrial workhorse: Bacillus subtilis strain 168 and its genome after a quarter of a century.</title>
        <authorList>
            <person name="Bremer E."/>
            <person name="Calteau A."/>
            <person name="Danchin A."/>
            <person name="Harwood C."/>
            <person name="Helmann J.D."/>
            <person name="Medigue C."/>
            <person name="Palsson B.O."/>
            <person name="Sekowska A."/>
            <person name="Vallenet D."/>
            <person name="Zuniga A."/>
            <person name="Zuniga C."/>
        </authorList>
    </citation>
    <scope>NUCLEOTIDE SEQUENCE</scope>
    <source>
        <strain evidence="2">168</strain>
    </source>
</reference>
<evidence type="ECO:0000313" key="1">
    <source>
        <dbReference type="EMBL" id="QJP89429.1"/>
    </source>
</evidence>
<gene>
    <name evidence="2" type="ORF">BSU_27085</name>
    <name evidence="1" type="ORF">HIR78_15925</name>
</gene>
<dbReference type="RefSeq" id="YP_009513990.1">
    <property type="nucleotide sequence ID" value="NC_000964.3"/>
</dbReference>
<evidence type="ECO:0000313" key="3">
    <source>
        <dbReference type="Proteomes" id="UP000001570"/>
    </source>
</evidence>
<name>A0A2K4Z9L0_BACSU</name>
<protein>
    <submittedName>
        <fullName evidence="2">Uncharacterized protein</fullName>
    </submittedName>
</protein>
<dbReference type="EMBL" id="CP052842">
    <property type="protein sequence ID" value="QJP89429.1"/>
    <property type="molecule type" value="Genomic_DNA"/>
</dbReference>
<keyword evidence="3" id="KW-1185">Reference proteome</keyword>
<organism evidence="2 3">
    <name type="scientific">Bacillus subtilis (strain 168)</name>
    <dbReference type="NCBI Taxonomy" id="224308"/>
    <lineage>
        <taxon>Bacteria</taxon>
        <taxon>Bacillati</taxon>
        <taxon>Bacillota</taxon>
        <taxon>Bacilli</taxon>
        <taxon>Bacillales</taxon>
        <taxon>Bacillaceae</taxon>
        <taxon>Bacillus</taxon>
    </lineage>
</organism>
<dbReference type="RefSeq" id="WP_119123073.1">
    <property type="nucleotide sequence ID" value="NC_000964.3"/>
</dbReference>
<dbReference type="GeneID" id="37862931"/>
<reference evidence="1" key="7">
    <citation type="submission" date="2020-04" db="EMBL/GenBank/DDBJ databases">
        <title>Phage recombination drives evolution of spore-forming Bacilli.</title>
        <authorList>
            <person name="Dragos A."/>
            <person name="Kovacs A.T."/>
        </authorList>
    </citation>
    <scope>NUCLEOTIDE SEQUENCE</scope>
    <source>
        <strain evidence="1">168</strain>
    </source>
</reference>
<dbReference type="EnsemblBacteria" id="SOX90585">
    <property type="protein sequence ID" value="SOX90585"/>
    <property type="gene ID" value="BSU_27085"/>
</dbReference>